<feature type="compositionally biased region" description="Basic and acidic residues" evidence="1">
    <location>
        <begin position="382"/>
        <end position="393"/>
    </location>
</feature>
<dbReference type="Proteomes" id="UP000037510">
    <property type="component" value="Unassembled WGS sequence"/>
</dbReference>
<feature type="compositionally biased region" description="Low complexity" evidence="1">
    <location>
        <begin position="361"/>
        <end position="378"/>
    </location>
</feature>
<gene>
    <name evidence="2" type="ORF">OBRU01_21714</name>
</gene>
<feature type="region of interest" description="Disordered" evidence="1">
    <location>
        <begin position="350"/>
        <end position="407"/>
    </location>
</feature>
<accession>A0A0L7KN28</accession>
<name>A0A0L7KN28_OPEBR</name>
<dbReference type="AlphaFoldDB" id="A0A0L7KN28"/>
<dbReference type="STRING" id="104452.A0A0L7KN28"/>
<sequence length="793" mass="90190">MRADLRVPALKIRLLDGLKGYAGPFPTGVNWSVPLRGDIPAEVALRDVIDDWNYRYIAVTPQVLDQAIRMGSEGDLDVGGEMWSLQDPTVALVVLDSCRSNAGPMWAMQIAMALPHPLVVRTEWFITNNWQGQENMGVHGFVRNEGLVTIRNTVNKIVLVSPRATARIHIGGHRVDVAEVARAGERPPLAAVEGRGLVGECVRLLMAHAEPLTTLFDTWALERVSGKRVDWAEVDNLVNVLSCRYPPQEEQDVKTAAAEFYKTSKEYLEQWCQFNNELHIFEWANLTRVPTWEEVQTVVDLLITQGRALNKKKGKSGQAAKKIKKWKYEDEMSFAASIFVDKKTLESLELTSDEEDATPEVQNPDLNNDTNNNDAVNVASSHDTEVRDHETIKQKTPQKKLSKKAKKDPLKTASAVLMSRLLDEQNTVPQQQHDELDRFFLNISDTVKKFSPYLQAFARNKILSKCYELYGSFEGPTTVKPDHLLKLLSNLEEPDRVQEIRWKGKILPEGFSKPSVTTEREDREMVSLFLNDMSRDMDMQAEYNTEGLKDNSTLNTGLFNLIVGKWENSEKNVFDMMRGTPKDEGYAILSEALGVGKKSRIFTGETEGMKQQEFADITPGRYPVWYEEVLCLLAEDNGYPGEGTPEFESNCTWIEAYDIKGEGTLEFESNCTWIEAYDIKSEGTLEFESNCTWIEAYDIKREGTLEFESNCTWIEAYDIKREGTLEFESNCTWIEAYDIKREGTLEFESNCTWIEAYDIIREGTLEFESNCTWTPRLLSCNPEPYMMTLEGDE</sequence>
<feature type="compositionally biased region" description="Basic residues" evidence="1">
    <location>
        <begin position="396"/>
        <end position="406"/>
    </location>
</feature>
<organism evidence="2 3">
    <name type="scientific">Operophtera brumata</name>
    <name type="common">Winter moth</name>
    <name type="synonym">Phalaena brumata</name>
    <dbReference type="NCBI Taxonomy" id="104452"/>
    <lineage>
        <taxon>Eukaryota</taxon>
        <taxon>Metazoa</taxon>
        <taxon>Ecdysozoa</taxon>
        <taxon>Arthropoda</taxon>
        <taxon>Hexapoda</taxon>
        <taxon>Insecta</taxon>
        <taxon>Pterygota</taxon>
        <taxon>Neoptera</taxon>
        <taxon>Endopterygota</taxon>
        <taxon>Lepidoptera</taxon>
        <taxon>Glossata</taxon>
        <taxon>Ditrysia</taxon>
        <taxon>Geometroidea</taxon>
        <taxon>Geometridae</taxon>
        <taxon>Larentiinae</taxon>
        <taxon>Operophtera</taxon>
    </lineage>
</organism>
<evidence type="ECO:0000313" key="2">
    <source>
        <dbReference type="EMBL" id="KOB64682.1"/>
    </source>
</evidence>
<evidence type="ECO:0000256" key="1">
    <source>
        <dbReference type="SAM" id="MobiDB-lite"/>
    </source>
</evidence>
<protein>
    <submittedName>
        <fullName evidence="2">Uncharacterized protein</fullName>
    </submittedName>
</protein>
<reference evidence="2 3" key="1">
    <citation type="journal article" date="2015" name="Genome Biol. Evol.">
        <title>The genome of winter moth (Operophtera brumata) provides a genomic perspective on sexual dimorphism and phenology.</title>
        <authorList>
            <person name="Derks M.F."/>
            <person name="Smit S."/>
            <person name="Salis L."/>
            <person name="Schijlen E."/>
            <person name="Bossers A."/>
            <person name="Mateman C."/>
            <person name="Pijl A.S."/>
            <person name="de Ridder D."/>
            <person name="Groenen M.A."/>
            <person name="Visser M.E."/>
            <person name="Megens H.J."/>
        </authorList>
    </citation>
    <scope>NUCLEOTIDE SEQUENCE [LARGE SCALE GENOMIC DNA]</scope>
    <source>
        <strain evidence="2">WM2013NL</strain>
        <tissue evidence="2">Head and thorax</tissue>
    </source>
</reference>
<feature type="non-terminal residue" evidence="2">
    <location>
        <position position="793"/>
    </location>
</feature>
<comment type="caution">
    <text evidence="2">The sequence shown here is derived from an EMBL/GenBank/DDBJ whole genome shotgun (WGS) entry which is preliminary data.</text>
</comment>
<keyword evidence="3" id="KW-1185">Reference proteome</keyword>
<dbReference type="EMBL" id="JTDY01008207">
    <property type="protein sequence ID" value="KOB64682.1"/>
    <property type="molecule type" value="Genomic_DNA"/>
</dbReference>
<evidence type="ECO:0000313" key="3">
    <source>
        <dbReference type="Proteomes" id="UP000037510"/>
    </source>
</evidence>
<proteinExistence type="predicted"/>